<feature type="transmembrane region" description="Helical" evidence="7">
    <location>
        <begin position="68"/>
        <end position="85"/>
    </location>
</feature>
<name>A0A9P4LJ58_9PLEO</name>
<feature type="transmembrane region" description="Helical" evidence="7">
    <location>
        <begin position="166"/>
        <end position="189"/>
    </location>
</feature>
<feature type="transmembrane region" description="Helical" evidence="7">
    <location>
        <begin position="415"/>
        <end position="434"/>
    </location>
</feature>
<evidence type="ECO:0000256" key="4">
    <source>
        <dbReference type="ARBA" id="ARBA00022989"/>
    </source>
</evidence>
<dbReference type="InterPro" id="IPR036259">
    <property type="entry name" value="MFS_trans_sf"/>
</dbReference>
<evidence type="ECO:0000256" key="7">
    <source>
        <dbReference type="SAM" id="Phobius"/>
    </source>
</evidence>
<feature type="transmembrane region" description="Helical" evidence="7">
    <location>
        <begin position="225"/>
        <end position="249"/>
    </location>
</feature>
<dbReference type="GO" id="GO:0005886">
    <property type="term" value="C:plasma membrane"/>
    <property type="evidence" value="ECO:0007669"/>
    <property type="project" value="TreeGrafter"/>
</dbReference>
<keyword evidence="5 7" id="KW-0472">Membrane</keyword>
<feature type="transmembrane region" description="Helical" evidence="7">
    <location>
        <begin position="105"/>
        <end position="125"/>
    </location>
</feature>
<evidence type="ECO:0000313" key="8">
    <source>
        <dbReference type="EMBL" id="KAF2025769.1"/>
    </source>
</evidence>
<evidence type="ECO:0000313" key="9">
    <source>
        <dbReference type="Proteomes" id="UP000799777"/>
    </source>
</evidence>
<dbReference type="AlphaFoldDB" id="A0A9P4LJ58"/>
<comment type="subcellular location">
    <subcellularLocation>
        <location evidence="1">Membrane</location>
        <topology evidence="1">Multi-pass membrane protein</topology>
    </subcellularLocation>
</comment>
<dbReference type="InterPro" id="IPR010573">
    <property type="entry name" value="MFS_Str1/Tri12-like"/>
</dbReference>
<keyword evidence="4 7" id="KW-1133">Transmembrane helix</keyword>
<feature type="compositionally biased region" description="Polar residues" evidence="6">
    <location>
        <begin position="27"/>
        <end position="39"/>
    </location>
</feature>
<feature type="transmembrane region" description="Helical" evidence="7">
    <location>
        <begin position="480"/>
        <end position="501"/>
    </location>
</feature>
<feature type="transmembrane region" description="Helical" evidence="7">
    <location>
        <begin position="382"/>
        <end position="408"/>
    </location>
</feature>
<keyword evidence="9" id="KW-1185">Reference proteome</keyword>
<feature type="transmembrane region" description="Helical" evidence="7">
    <location>
        <begin position="270"/>
        <end position="299"/>
    </location>
</feature>
<dbReference type="PANTHER" id="PTHR23501:SF107">
    <property type="entry name" value="TRANSPORTER, PUTATIVE (AFU_ORTHOLOGUE AFUA_7G04730)-RELATED"/>
    <property type="match status" value="1"/>
</dbReference>
<dbReference type="EMBL" id="ML978257">
    <property type="protein sequence ID" value="KAF2025769.1"/>
    <property type="molecule type" value="Genomic_DNA"/>
</dbReference>
<feature type="transmembrane region" description="Helical" evidence="7">
    <location>
        <begin position="446"/>
        <end position="468"/>
    </location>
</feature>
<evidence type="ECO:0000256" key="5">
    <source>
        <dbReference type="ARBA" id="ARBA00023136"/>
    </source>
</evidence>
<feature type="transmembrane region" description="Helical" evidence="7">
    <location>
        <begin position="555"/>
        <end position="573"/>
    </location>
</feature>
<feature type="transmembrane region" description="Helical" evidence="7">
    <location>
        <begin position="349"/>
        <end position="370"/>
    </location>
</feature>
<feature type="transmembrane region" description="Helical" evidence="7">
    <location>
        <begin position="137"/>
        <end position="154"/>
    </location>
</feature>
<feature type="region of interest" description="Disordered" evidence="6">
    <location>
        <begin position="26"/>
        <end position="49"/>
    </location>
</feature>
<feature type="transmembrane region" description="Helical" evidence="7">
    <location>
        <begin position="311"/>
        <end position="329"/>
    </location>
</feature>
<organism evidence="8 9">
    <name type="scientific">Setomelanomma holmii</name>
    <dbReference type="NCBI Taxonomy" id="210430"/>
    <lineage>
        <taxon>Eukaryota</taxon>
        <taxon>Fungi</taxon>
        <taxon>Dikarya</taxon>
        <taxon>Ascomycota</taxon>
        <taxon>Pezizomycotina</taxon>
        <taxon>Dothideomycetes</taxon>
        <taxon>Pleosporomycetidae</taxon>
        <taxon>Pleosporales</taxon>
        <taxon>Pleosporineae</taxon>
        <taxon>Phaeosphaeriaceae</taxon>
        <taxon>Setomelanomma</taxon>
    </lineage>
</organism>
<dbReference type="OrthoDB" id="4078873at2759"/>
<gene>
    <name evidence="8" type="ORF">EK21DRAFT_92955</name>
</gene>
<reference evidence="8" key="1">
    <citation type="journal article" date="2020" name="Stud. Mycol.">
        <title>101 Dothideomycetes genomes: a test case for predicting lifestyles and emergence of pathogens.</title>
        <authorList>
            <person name="Haridas S."/>
            <person name="Albert R."/>
            <person name="Binder M."/>
            <person name="Bloem J."/>
            <person name="Labutti K."/>
            <person name="Salamov A."/>
            <person name="Andreopoulos B."/>
            <person name="Baker S."/>
            <person name="Barry K."/>
            <person name="Bills G."/>
            <person name="Bluhm B."/>
            <person name="Cannon C."/>
            <person name="Castanera R."/>
            <person name="Culley D."/>
            <person name="Daum C."/>
            <person name="Ezra D."/>
            <person name="Gonzalez J."/>
            <person name="Henrissat B."/>
            <person name="Kuo A."/>
            <person name="Liang C."/>
            <person name="Lipzen A."/>
            <person name="Lutzoni F."/>
            <person name="Magnuson J."/>
            <person name="Mondo S."/>
            <person name="Nolan M."/>
            <person name="Ohm R."/>
            <person name="Pangilinan J."/>
            <person name="Park H.-J."/>
            <person name="Ramirez L."/>
            <person name="Alfaro M."/>
            <person name="Sun H."/>
            <person name="Tritt A."/>
            <person name="Yoshinaga Y."/>
            <person name="Zwiers L.-H."/>
            <person name="Turgeon B."/>
            <person name="Goodwin S."/>
            <person name="Spatafora J."/>
            <person name="Crous P."/>
            <person name="Grigoriev I."/>
        </authorList>
    </citation>
    <scope>NUCLEOTIDE SEQUENCE</scope>
    <source>
        <strain evidence="8">CBS 110217</strain>
    </source>
</reference>
<evidence type="ECO:0000256" key="6">
    <source>
        <dbReference type="SAM" id="MobiDB-lite"/>
    </source>
</evidence>
<dbReference type="SUPFAM" id="SSF103473">
    <property type="entry name" value="MFS general substrate transporter"/>
    <property type="match status" value="1"/>
</dbReference>
<accession>A0A9P4LJ58</accession>
<dbReference type="Pfam" id="PF06609">
    <property type="entry name" value="TRI12"/>
    <property type="match status" value="1"/>
</dbReference>
<protein>
    <submittedName>
        <fullName evidence="8">MFS general substrate transporter</fullName>
    </submittedName>
</protein>
<sequence length="594" mass="65639">MATTAFDSDAVRPAYGVSKKFDIEKSAQPTAQGVDNGSDSYKPDNDSEKFQSGVQRVRAITDMWSKQTLIAMFIFLYLIEFVAFLQNAIDASLNPFITSSFSRHGLLNVGNVMSTALAGCIPLATSKFIDVFGRVEGFFVMLIIVLVGMAIKAACTNVQSYVAGHVLYWGGHIGVLYVTDVMAADITTLKNRMLIFTLNGTPRIASTFVGPAIGEIFIYRGNWRWAFGAFIFVFIGASLPAMGIMMYMYRQAKQAGAIEQRKSNRTVFQSIAYHFVQFDIIGIVIIMAAFCLFLLPFSLVQYSPNGWKTDYIIAMIVVGLLLFPAFYFWEAKFAPVQFLPWKFLKDRTIVGSCLLYGVMFLSVFCWNGYFYSYLLVVHRQSILHAGYILNAFSLASSVFSPLVAWFISWSGNFKWTAYTGVPVVLLGTALLIPFREPSTAPGVLALTQLLVGLGTGIFVTCAQLAVMVPVTHQEIAAVNALWGLFGSFGSSIGVAIAGAMWNNILPQQLYNRLPEASKVNSTIIFGDITVQMSFLDGTPERDAVVGAYADVQRKMVITGACFVPLCFASIWLWRNINVRKLEEEKGKQTKGTVF</sequence>
<evidence type="ECO:0000256" key="2">
    <source>
        <dbReference type="ARBA" id="ARBA00022448"/>
    </source>
</evidence>
<evidence type="ECO:0000256" key="1">
    <source>
        <dbReference type="ARBA" id="ARBA00004141"/>
    </source>
</evidence>
<dbReference type="PANTHER" id="PTHR23501">
    <property type="entry name" value="MAJOR FACILITATOR SUPERFAMILY"/>
    <property type="match status" value="1"/>
</dbReference>
<proteinExistence type="predicted"/>
<evidence type="ECO:0000256" key="3">
    <source>
        <dbReference type="ARBA" id="ARBA00022692"/>
    </source>
</evidence>
<dbReference type="Proteomes" id="UP000799777">
    <property type="component" value="Unassembled WGS sequence"/>
</dbReference>
<dbReference type="GO" id="GO:0022857">
    <property type="term" value="F:transmembrane transporter activity"/>
    <property type="evidence" value="ECO:0007669"/>
    <property type="project" value="InterPro"/>
</dbReference>
<keyword evidence="2" id="KW-0813">Transport</keyword>
<dbReference type="Gene3D" id="1.20.1250.20">
    <property type="entry name" value="MFS general substrate transporter like domains"/>
    <property type="match status" value="2"/>
</dbReference>
<keyword evidence="3 7" id="KW-0812">Transmembrane</keyword>
<comment type="caution">
    <text evidence="8">The sequence shown here is derived from an EMBL/GenBank/DDBJ whole genome shotgun (WGS) entry which is preliminary data.</text>
</comment>